<evidence type="ECO:0000256" key="1">
    <source>
        <dbReference type="ARBA" id="ARBA00009820"/>
    </source>
</evidence>
<evidence type="ECO:0000256" key="2">
    <source>
        <dbReference type="ARBA" id="ARBA00023125"/>
    </source>
</evidence>
<evidence type="ECO:0000313" key="6">
    <source>
        <dbReference type="EMBL" id="MEG3184359.1"/>
    </source>
</evidence>
<evidence type="ECO:0000256" key="4">
    <source>
        <dbReference type="SAM" id="Phobius"/>
    </source>
</evidence>
<organism evidence="6 7">
    <name type="scientific">Novilysobacter erysipheiresistens</name>
    <dbReference type="NCBI Taxonomy" id="1749332"/>
    <lineage>
        <taxon>Bacteria</taxon>
        <taxon>Pseudomonadati</taxon>
        <taxon>Pseudomonadota</taxon>
        <taxon>Gammaproteobacteria</taxon>
        <taxon>Lysobacterales</taxon>
        <taxon>Lysobacteraceae</taxon>
        <taxon>Novilysobacter</taxon>
    </lineage>
</organism>
<proteinExistence type="inferred from homology"/>
<dbReference type="Gene3D" id="2.120.10.30">
    <property type="entry name" value="TolB, C-terminal domain"/>
    <property type="match status" value="2"/>
</dbReference>
<comment type="caution">
    <text evidence="6">The sequence shown here is derived from an EMBL/GenBank/DDBJ whole genome shotgun (WGS) entry which is preliminary data.</text>
</comment>
<dbReference type="Pfam" id="PF07676">
    <property type="entry name" value="PD40"/>
    <property type="match status" value="4"/>
</dbReference>
<dbReference type="Gene3D" id="2.120.10.60">
    <property type="entry name" value="Tricorn protease N-terminal domain"/>
    <property type="match status" value="1"/>
</dbReference>
<keyword evidence="4" id="KW-0472">Membrane</keyword>
<gene>
    <name evidence="6" type="ORF">SNE34_10085</name>
</gene>
<name>A0ABU7YZQ1_9GAMM</name>
<keyword evidence="2 3" id="KW-0238">DNA-binding</keyword>
<evidence type="ECO:0000313" key="7">
    <source>
        <dbReference type="Proteomes" id="UP001355056"/>
    </source>
</evidence>
<sequence>MSSSLDPLPSERLRVGQCMVDVALREIRAPDARRPTRVTPKSMGVLRMLVDNAGKVVSRDALLAGVWPDTLPSNDVVTQAVTQLRKAFGEARDNPQYIETIAKGGYRLLAEVEWLSPATATDGVVAAPARHLSNQDMPVATEPVAPQPRPVFLPSASRLRGGWGAILGAVAVAAVLAGVLAWWSVARNPAPRLAQPPAEAASGRAFGLESRLITSSPGFEVAPSLSPDASMVAYVAVPPGQRNIAVMVQATTPTTPRQLTRPTGQAEDFSPAWSPDGREIAFLRRIPDQSCEIRIVSASGGAERVVGQCDHHHLPSFDWTPDGSGLIFGSHGVYHDRPGLHLLDLASGELRALEYRASPENHDFAPRYSPDGRWIVFVRNMPVGDFWRLPATGGTAERLTYLDAQILGWDWSPSGRALIYSHHHDNASRLYRLDLETGARVELGLKDGEEPATADDVPALAYVQRSTRFSIYRFDLDDDGEPGERLFTSSGRDRLPAIAPDGRQLAFISDRSGEHRLWWADVDRPESLRLLDGLLPESRYLPRWSADSQRLLVVGRGVGPDARTRGAHGVYELTPASGRVQRLALPLDEPLQAVYVPDPAGGGERVLVVVADPRGRLRADLFDRGDDGWKRIGALEDASRVEVDIRRGRVLFARPGQAGLWQANLQLDPASLRQVHPAWPTPSRYRSWTAAPAGGIYGIERTARCSAQLEVYAGPVAPPPRCLDPNRRAATYGLSLDPRSNRLYVTLVEYDNSDIGFATYQPPAEKLWPGVAK</sequence>
<dbReference type="PROSITE" id="PS51755">
    <property type="entry name" value="OMPR_PHOB"/>
    <property type="match status" value="1"/>
</dbReference>
<keyword evidence="4" id="KW-1133">Transmembrane helix</keyword>
<dbReference type="RefSeq" id="WP_332616878.1">
    <property type="nucleotide sequence ID" value="NZ_JAXGFP010000005.1"/>
</dbReference>
<dbReference type="Pfam" id="PF00486">
    <property type="entry name" value="Trans_reg_C"/>
    <property type="match status" value="1"/>
</dbReference>
<dbReference type="SUPFAM" id="SSF46894">
    <property type="entry name" value="C-terminal effector domain of the bipartite response regulators"/>
    <property type="match status" value="1"/>
</dbReference>
<dbReference type="InterPro" id="IPR036388">
    <property type="entry name" value="WH-like_DNA-bd_sf"/>
</dbReference>
<evidence type="ECO:0000259" key="5">
    <source>
        <dbReference type="PROSITE" id="PS51755"/>
    </source>
</evidence>
<reference evidence="6 7" key="1">
    <citation type="journal article" date="2016" name="Int. J. Syst. Evol. Microbiol.">
        <title>Lysobacter erysipheiresistens sp. nov., an antagonist of powdery mildew, isolated from tobacco-cultivated soil.</title>
        <authorList>
            <person name="Xie B."/>
            <person name="Li T."/>
            <person name="Lin X."/>
            <person name="Wang C.J."/>
            <person name="Chen Y.J."/>
            <person name="Liu W.J."/>
            <person name="Zhao Z.W."/>
        </authorList>
    </citation>
    <scope>NUCLEOTIDE SEQUENCE [LARGE SCALE GENOMIC DNA]</scope>
    <source>
        <strain evidence="6 7">RS-LYSO-3</strain>
    </source>
</reference>
<dbReference type="CDD" id="cd00383">
    <property type="entry name" value="trans_reg_C"/>
    <property type="match status" value="1"/>
</dbReference>
<dbReference type="PANTHER" id="PTHR36842:SF1">
    <property type="entry name" value="PROTEIN TOLB"/>
    <property type="match status" value="1"/>
</dbReference>
<dbReference type="InterPro" id="IPR016032">
    <property type="entry name" value="Sig_transdc_resp-reg_C-effctor"/>
</dbReference>
<dbReference type="EMBL" id="JAXGFP010000005">
    <property type="protein sequence ID" value="MEG3184359.1"/>
    <property type="molecule type" value="Genomic_DNA"/>
</dbReference>
<protein>
    <submittedName>
        <fullName evidence="6">Winged helix-turn-helix domain-containing protein</fullName>
    </submittedName>
</protein>
<dbReference type="Gene3D" id="1.10.10.10">
    <property type="entry name" value="Winged helix-like DNA-binding domain superfamily/Winged helix DNA-binding domain"/>
    <property type="match status" value="1"/>
</dbReference>
<feature type="domain" description="OmpR/PhoB-type" evidence="5">
    <location>
        <begin position="10"/>
        <end position="110"/>
    </location>
</feature>
<feature type="transmembrane region" description="Helical" evidence="4">
    <location>
        <begin position="163"/>
        <end position="185"/>
    </location>
</feature>
<keyword evidence="4" id="KW-0812">Transmembrane</keyword>
<keyword evidence="7" id="KW-1185">Reference proteome</keyword>
<dbReference type="SUPFAM" id="SSF82171">
    <property type="entry name" value="DPP6 N-terminal domain-like"/>
    <property type="match status" value="1"/>
</dbReference>
<dbReference type="Proteomes" id="UP001355056">
    <property type="component" value="Unassembled WGS sequence"/>
</dbReference>
<dbReference type="PANTHER" id="PTHR36842">
    <property type="entry name" value="PROTEIN TOLB HOMOLOG"/>
    <property type="match status" value="1"/>
</dbReference>
<dbReference type="InterPro" id="IPR011659">
    <property type="entry name" value="WD40"/>
</dbReference>
<feature type="DNA-binding region" description="OmpR/PhoB-type" evidence="3">
    <location>
        <begin position="10"/>
        <end position="110"/>
    </location>
</feature>
<comment type="similarity">
    <text evidence="1">Belongs to the TolB family.</text>
</comment>
<evidence type="ECO:0000256" key="3">
    <source>
        <dbReference type="PROSITE-ProRule" id="PRU01091"/>
    </source>
</evidence>
<dbReference type="InterPro" id="IPR011042">
    <property type="entry name" value="6-blade_b-propeller_TolB-like"/>
</dbReference>
<dbReference type="SMART" id="SM00862">
    <property type="entry name" value="Trans_reg_C"/>
    <property type="match status" value="1"/>
</dbReference>
<dbReference type="InterPro" id="IPR001867">
    <property type="entry name" value="OmpR/PhoB-type_DNA-bd"/>
</dbReference>
<accession>A0ABU7YZQ1</accession>